<keyword evidence="5" id="KW-0206">Cytoskeleton</keyword>
<comment type="subcellular location">
    <subcellularLocation>
        <location evidence="1">Cytoplasm</location>
        <location evidence="1">Cytoskeleton</location>
    </subcellularLocation>
</comment>
<evidence type="ECO:0000256" key="5">
    <source>
        <dbReference type="ARBA" id="ARBA00023212"/>
    </source>
</evidence>
<feature type="domain" description="TPX2 C-terminal" evidence="7">
    <location>
        <begin position="42"/>
        <end position="80"/>
    </location>
</feature>
<dbReference type="GO" id="GO:0005874">
    <property type="term" value="C:microtubule"/>
    <property type="evidence" value="ECO:0007669"/>
    <property type="project" value="UniProtKB-KW"/>
</dbReference>
<feature type="compositionally biased region" description="Polar residues" evidence="6">
    <location>
        <begin position="31"/>
        <end position="45"/>
    </location>
</feature>
<dbReference type="Pfam" id="PF06886">
    <property type="entry name" value="TPX2"/>
    <property type="match status" value="1"/>
</dbReference>
<reference evidence="8 9" key="1">
    <citation type="submission" date="2024-11" db="EMBL/GenBank/DDBJ databases">
        <title>A near-complete genome assembly of Cinchona calisaya.</title>
        <authorList>
            <person name="Lian D.C."/>
            <person name="Zhao X.W."/>
            <person name="Wei L."/>
        </authorList>
    </citation>
    <scope>NUCLEOTIDE SEQUENCE [LARGE SCALE GENOMIC DNA]</scope>
    <source>
        <tissue evidence="8">Nenye</tissue>
    </source>
</reference>
<evidence type="ECO:0000313" key="8">
    <source>
        <dbReference type="EMBL" id="KAL3510603.1"/>
    </source>
</evidence>
<feature type="compositionally biased region" description="Basic and acidic residues" evidence="6">
    <location>
        <begin position="1"/>
        <end position="30"/>
    </location>
</feature>
<accession>A0ABD2YYK6</accession>
<evidence type="ECO:0000259" key="7">
    <source>
        <dbReference type="Pfam" id="PF06886"/>
    </source>
</evidence>
<dbReference type="AlphaFoldDB" id="A0ABD2YYK6"/>
<keyword evidence="4" id="KW-0493">Microtubule</keyword>
<keyword evidence="3" id="KW-0963">Cytoplasm</keyword>
<evidence type="ECO:0000256" key="6">
    <source>
        <dbReference type="SAM" id="MobiDB-lite"/>
    </source>
</evidence>
<dbReference type="PANTHER" id="PTHR46372">
    <property type="entry name" value="PROTEIN WVD2-LIKE 3"/>
    <property type="match status" value="1"/>
</dbReference>
<dbReference type="EMBL" id="JBJUIK010000012">
    <property type="protein sequence ID" value="KAL3510603.1"/>
    <property type="molecule type" value="Genomic_DNA"/>
</dbReference>
<organism evidence="8 9">
    <name type="scientific">Cinchona calisaya</name>
    <dbReference type="NCBI Taxonomy" id="153742"/>
    <lineage>
        <taxon>Eukaryota</taxon>
        <taxon>Viridiplantae</taxon>
        <taxon>Streptophyta</taxon>
        <taxon>Embryophyta</taxon>
        <taxon>Tracheophyta</taxon>
        <taxon>Spermatophyta</taxon>
        <taxon>Magnoliopsida</taxon>
        <taxon>eudicotyledons</taxon>
        <taxon>Gunneridae</taxon>
        <taxon>Pentapetalae</taxon>
        <taxon>asterids</taxon>
        <taxon>lamiids</taxon>
        <taxon>Gentianales</taxon>
        <taxon>Rubiaceae</taxon>
        <taxon>Cinchonoideae</taxon>
        <taxon>Cinchoneae</taxon>
        <taxon>Cinchona</taxon>
    </lineage>
</organism>
<dbReference type="InterPro" id="IPR027329">
    <property type="entry name" value="TPX2_C"/>
</dbReference>
<dbReference type="Proteomes" id="UP001630127">
    <property type="component" value="Unassembled WGS sequence"/>
</dbReference>
<sequence>MSTEASHDFLKKPCKGESDASVRSRKEKQLCESTDSTMRSVSKTSQPEEKTEADIKHLRKSLNFKATPMPSFYTEARQCSNKNKVLANNNEPNKNQDWPLSPVIGVTEESRSCPNVGSGQARITTESMKIIKLLQVSGATRYHSAVH</sequence>
<evidence type="ECO:0000256" key="3">
    <source>
        <dbReference type="ARBA" id="ARBA00022490"/>
    </source>
</evidence>
<dbReference type="PANTHER" id="PTHR46372:SF2">
    <property type="entry name" value="PROTEIN WVD2-LIKE 3"/>
    <property type="match status" value="1"/>
</dbReference>
<keyword evidence="9" id="KW-1185">Reference proteome</keyword>
<comment type="caution">
    <text evidence="8">The sequence shown here is derived from an EMBL/GenBank/DDBJ whole genome shotgun (WGS) entry which is preliminary data.</text>
</comment>
<gene>
    <name evidence="8" type="ORF">ACH5RR_030004</name>
</gene>
<evidence type="ECO:0000256" key="1">
    <source>
        <dbReference type="ARBA" id="ARBA00004245"/>
    </source>
</evidence>
<evidence type="ECO:0000256" key="2">
    <source>
        <dbReference type="ARBA" id="ARBA00005885"/>
    </source>
</evidence>
<protein>
    <recommendedName>
        <fullName evidence="7">TPX2 C-terminal domain-containing protein</fullName>
    </recommendedName>
</protein>
<comment type="similarity">
    <text evidence="2">Belongs to the TPX2 family.</text>
</comment>
<feature type="region of interest" description="Disordered" evidence="6">
    <location>
        <begin position="1"/>
        <end position="54"/>
    </location>
</feature>
<evidence type="ECO:0000256" key="4">
    <source>
        <dbReference type="ARBA" id="ARBA00022701"/>
    </source>
</evidence>
<name>A0ABD2YYK6_9GENT</name>
<proteinExistence type="inferred from homology"/>
<dbReference type="InterPro" id="IPR044806">
    <property type="entry name" value="WVD2/WDL1-4"/>
</dbReference>
<evidence type="ECO:0000313" key="9">
    <source>
        <dbReference type="Proteomes" id="UP001630127"/>
    </source>
</evidence>